<evidence type="ECO:0000313" key="2">
    <source>
        <dbReference type="EMBL" id="GFF29554.1"/>
    </source>
</evidence>
<proteinExistence type="predicted"/>
<gene>
    <name evidence="2" type="ORF">IFM46972_02660</name>
</gene>
<dbReference type="SUPFAM" id="SSF50800">
    <property type="entry name" value="PK beta-barrel domain-like"/>
    <property type="match status" value="1"/>
</dbReference>
<dbReference type="InterPro" id="IPR052716">
    <property type="entry name" value="MOSC_domain"/>
</dbReference>
<feature type="domain" description="MOSC" evidence="1">
    <location>
        <begin position="50"/>
        <end position="193"/>
    </location>
</feature>
<dbReference type="AlphaFoldDB" id="A0A8H3N9C6"/>
<organism evidence="2 3">
    <name type="scientific">Aspergillus udagawae</name>
    <dbReference type="NCBI Taxonomy" id="91492"/>
    <lineage>
        <taxon>Eukaryota</taxon>
        <taxon>Fungi</taxon>
        <taxon>Dikarya</taxon>
        <taxon>Ascomycota</taxon>
        <taxon>Pezizomycotina</taxon>
        <taxon>Eurotiomycetes</taxon>
        <taxon>Eurotiomycetidae</taxon>
        <taxon>Eurotiales</taxon>
        <taxon>Aspergillaceae</taxon>
        <taxon>Aspergillus</taxon>
        <taxon>Aspergillus subgen. Fumigati</taxon>
    </lineage>
</organism>
<dbReference type="EMBL" id="BLKC01000013">
    <property type="protein sequence ID" value="GFF29554.1"/>
    <property type="molecule type" value="Genomic_DNA"/>
</dbReference>
<dbReference type="Gene3D" id="2.40.33.20">
    <property type="entry name" value="PK beta-barrel domain-like"/>
    <property type="match status" value="1"/>
</dbReference>
<comment type="caution">
    <text evidence="2">The sequence shown here is derived from an EMBL/GenBank/DDBJ whole genome shotgun (WGS) entry which is preliminary data.</text>
</comment>
<accession>A0A8H3N9C6</accession>
<dbReference type="InterPro" id="IPR011037">
    <property type="entry name" value="Pyrv_Knase-like_insert_dom_sf"/>
</dbReference>
<evidence type="ECO:0000313" key="3">
    <source>
        <dbReference type="Proteomes" id="UP000465221"/>
    </source>
</evidence>
<dbReference type="PROSITE" id="PS51340">
    <property type="entry name" value="MOSC"/>
    <property type="match status" value="1"/>
</dbReference>
<reference evidence="2 3" key="1">
    <citation type="submission" date="2020-01" db="EMBL/GenBank/DDBJ databases">
        <title>Draft genome sequence of Aspergillus udagawae IFM 46972.</title>
        <authorList>
            <person name="Takahashi H."/>
            <person name="Yaguchi T."/>
        </authorList>
    </citation>
    <scope>NUCLEOTIDE SEQUENCE [LARGE SCALE GENOMIC DNA]</scope>
    <source>
        <strain evidence="2 3">IFM 46972</strain>
    </source>
</reference>
<dbReference type="PANTHER" id="PTHR36930">
    <property type="entry name" value="METAL-SULFUR CLUSTER BIOSYNTHESIS PROTEINS YUAD-RELATED"/>
    <property type="match status" value="1"/>
</dbReference>
<dbReference type="InterPro" id="IPR005302">
    <property type="entry name" value="MoCF_Sase_C"/>
</dbReference>
<protein>
    <recommendedName>
        <fullName evidence="1">MOSC domain-containing protein</fullName>
    </recommendedName>
</protein>
<dbReference type="PANTHER" id="PTHR36930:SF1">
    <property type="entry name" value="MOSC DOMAIN-CONTAINING PROTEIN"/>
    <property type="match status" value="1"/>
</dbReference>
<evidence type="ECO:0000259" key="1">
    <source>
        <dbReference type="PROSITE" id="PS51340"/>
    </source>
</evidence>
<name>A0A8H3N9C6_9EURO</name>
<dbReference type="GO" id="GO:0030151">
    <property type="term" value="F:molybdenum ion binding"/>
    <property type="evidence" value="ECO:0007669"/>
    <property type="project" value="InterPro"/>
</dbReference>
<dbReference type="GO" id="GO:0030170">
    <property type="term" value="F:pyridoxal phosphate binding"/>
    <property type="evidence" value="ECO:0007669"/>
    <property type="project" value="InterPro"/>
</dbReference>
<sequence length="242" mass="26125">MSVNNQASSIITHINVCHSNTNITSTPKPTLLTPRILSVSKSSSHFIAKSPVPSITLIPNHGVDGDCHAGQTTQHRAQSQRTPNLRQVHLVPVETLRELWGEIGENITTEGVELSTLPLGTELHFLGGEEEEEAIVVLTGVREPGPGMDKCRAGLKDVCVVRDGGRVVKRLAGVMGTVKKGGTLRPGIGIRLVKPASVRRRCLLCSSDFAELFSCGVSSSIELCTSPEFPFLMRMRVEVDLT</sequence>
<dbReference type="Proteomes" id="UP000465221">
    <property type="component" value="Unassembled WGS sequence"/>
</dbReference>
<dbReference type="GO" id="GO:0003824">
    <property type="term" value="F:catalytic activity"/>
    <property type="evidence" value="ECO:0007669"/>
    <property type="project" value="InterPro"/>
</dbReference>